<evidence type="ECO:0000256" key="13">
    <source>
        <dbReference type="ARBA" id="ARBA00023231"/>
    </source>
</evidence>
<dbReference type="InterPro" id="IPR058031">
    <property type="entry name" value="AAA_lid_NorR"/>
</dbReference>
<dbReference type="InterPro" id="IPR011006">
    <property type="entry name" value="CheY-like_superfamily"/>
</dbReference>
<dbReference type="PANTHER" id="PTHR32071">
    <property type="entry name" value="TRANSCRIPTIONAL REGULATORY PROTEIN"/>
    <property type="match status" value="1"/>
</dbReference>
<evidence type="ECO:0000256" key="7">
    <source>
        <dbReference type="ARBA" id="ARBA00022840"/>
    </source>
</evidence>
<dbReference type="InterPro" id="IPR025944">
    <property type="entry name" value="Sigma_54_int_dom_CS"/>
</dbReference>
<feature type="region of interest" description="Disordered" evidence="16">
    <location>
        <begin position="404"/>
        <end position="426"/>
    </location>
</feature>
<name>A0A366HF20_9BURK</name>
<dbReference type="Pfam" id="PF00072">
    <property type="entry name" value="Response_reg"/>
    <property type="match status" value="1"/>
</dbReference>
<dbReference type="FunFam" id="3.40.50.2300:FF:000018">
    <property type="entry name" value="DNA-binding transcriptional regulator NtrC"/>
    <property type="match status" value="1"/>
</dbReference>
<evidence type="ECO:0000256" key="12">
    <source>
        <dbReference type="ARBA" id="ARBA00023163"/>
    </source>
</evidence>
<dbReference type="Gene3D" id="3.40.50.2300">
    <property type="match status" value="1"/>
</dbReference>
<feature type="modified residue" description="4-aspartylphosphate" evidence="14">
    <location>
        <position position="52"/>
    </location>
</feature>
<dbReference type="InterPro" id="IPR025943">
    <property type="entry name" value="Sigma_54_int_dom_ATP-bd_2"/>
</dbReference>
<dbReference type="InterPro" id="IPR009057">
    <property type="entry name" value="Homeodomain-like_sf"/>
</dbReference>
<dbReference type="AlphaFoldDB" id="A0A366HF20"/>
<organism evidence="19 20">
    <name type="scientific">Eoetvoesiella caeni</name>
    <dbReference type="NCBI Taxonomy" id="645616"/>
    <lineage>
        <taxon>Bacteria</taxon>
        <taxon>Pseudomonadati</taxon>
        <taxon>Pseudomonadota</taxon>
        <taxon>Betaproteobacteria</taxon>
        <taxon>Burkholderiales</taxon>
        <taxon>Alcaligenaceae</taxon>
        <taxon>Eoetvoesiella</taxon>
    </lineage>
</organism>
<dbReference type="GO" id="GO:0005524">
    <property type="term" value="F:ATP binding"/>
    <property type="evidence" value="ECO:0007669"/>
    <property type="project" value="UniProtKB-KW"/>
</dbReference>
<dbReference type="GO" id="GO:0006808">
    <property type="term" value="P:regulation of nitrogen utilization"/>
    <property type="evidence" value="ECO:0007669"/>
    <property type="project" value="UniProtKB-UniRule"/>
</dbReference>
<evidence type="ECO:0000313" key="19">
    <source>
        <dbReference type="EMBL" id="RBP40704.1"/>
    </source>
</evidence>
<dbReference type="InterPro" id="IPR010114">
    <property type="entry name" value="Transcript_reg_NtrC"/>
</dbReference>
<dbReference type="PROSITE" id="PS00675">
    <property type="entry name" value="SIGMA54_INTERACT_1"/>
    <property type="match status" value="1"/>
</dbReference>
<dbReference type="RefSeq" id="WP_113932489.1">
    <property type="nucleotide sequence ID" value="NZ_JACCEU010000004.1"/>
</dbReference>
<dbReference type="Pfam" id="PF25601">
    <property type="entry name" value="AAA_lid_14"/>
    <property type="match status" value="1"/>
</dbReference>
<dbReference type="Proteomes" id="UP000253628">
    <property type="component" value="Unassembled WGS sequence"/>
</dbReference>
<keyword evidence="9 15" id="KW-0805">Transcription regulation</keyword>
<dbReference type="Pfam" id="PF02954">
    <property type="entry name" value="HTH_8"/>
    <property type="match status" value="1"/>
</dbReference>
<protein>
    <recommendedName>
        <fullName evidence="2 15">DNA-binding transcriptional regulator NtrC</fullName>
    </recommendedName>
    <alternativeName>
        <fullName evidence="15">Nitrogen regulation protein NR(I)</fullName>
    </alternativeName>
</protein>
<dbReference type="PROSITE" id="PS50045">
    <property type="entry name" value="SIGMA54_INTERACT_4"/>
    <property type="match status" value="1"/>
</dbReference>
<evidence type="ECO:0000256" key="11">
    <source>
        <dbReference type="ARBA" id="ARBA00023159"/>
    </source>
</evidence>
<evidence type="ECO:0000256" key="3">
    <source>
        <dbReference type="ARBA" id="ARBA00022490"/>
    </source>
</evidence>
<dbReference type="GO" id="GO:0006355">
    <property type="term" value="P:regulation of DNA-templated transcription"/>
    <property type="evidence" value="ECO:0007669"/>
    <property type="project" value="InterPro"/>
</dbReference>
<evidence type="ECO:0000256" key="15">
    <source>
        <dbReference type="RuleBase" id="RU365013"/>
    </source>
</evidence>
<dbReference type="GO" id="GO:0043565">
    <property type="term" value="F:sequence-specific DNA binding"/>
    <property type="evidence" value="ECO:0007669"/>
    <property type="project" value="InterPro"/>
</dbReference>
<comment type="caution">
    <text evidence="19">The sequence shown here is derived from an EMBL/GenBank/DDBJ whole genome shotgun (WGS) entry which is preliminary data.</text>
</comment>
<dbReference type="PROSITE" id="PS00676">
    <property type="entry name" value="SIGMA54_INTERACT_2"/>
    <property type="match status" value="1"/>
</dbReference>
<dbReference type="SMART" id="SM00448">
    <property type="entry name" value="REC"/>
    <property type="match status" value="1"/>
</dbReference>
<evidence type="ECO:0000256" key="6">
    <source>
        <dbReference type="ARBA" id="ARBA00022741"/>
    </source>
</evidence>
<dbReference type="InterPro" id="IPR002197">
    <property type="entry name" value="HTH_Fis"/>
</dbReference>
<keyword evidence="8 15" id="KW-0902">Two-component regulatory system</keyword>
<dbReference type="Gene3D" id="1.10.8.60">
    <property type="match status" value="1"/>
</dbReference>
<keyword evidence="13 15" id="KW-0535">Nitrogen fixation</keyword>
<evidence type="ECO:0000256" key="16">
    <source>
        <dbReference type="SAM" id="MobiDB-lite"/>
    </source>
</evidence>
<sequence>MKPVWIVDDDQSIRWVLEKAVQRAQMPVQSFSSAQAMLDALPQAEPAVLVTDIRMPGQDGLTLLQEVKRLRPALPVIIMTAYTDLGSTVEAFQKGAFDYLAKPFDINEAVALIQRAAVAGQEPLAPAPAAEPGRGSIMMTSASVAMQDVFRAIGRLAASPATVLITGESGTGKELIAHALHEHSSRASGPFIALNAAAIPRDLLEAELFGHERGAFTGATQLRRGRFEEAHNGTLFLDEIGDMPFELQTRLLRVLAEGSFYRVGGSQAVSVNVRIVAATHQPLEQRVAQGQFREDLFHRLNVIRLRLPPLRERKEDIPALTALFLQNSARSLGVPVRRLTPAAMQVLAAFNYPGNIRQLENFCHWMTVMSSSQVVDTKDLPPEITAAQPREPVHVPPDAQPSLAAREAAGHASAEHVRGPGDGLRPEVEGVAGTQWTDTLGHEVQAKLHRNEPGIMATLAREFETVLLNTALAHCRGRRAEAAQRLGIGRNTLTRKCQELGID</sequence>
<dbReference type="PANTHER" id="PTHR32071:SF95">
    <property type="entry name" value="DNA-BINDING TRANSCRIPTIONAL REGULATOR NTRC"/>
    <property type="match status" value="1"/>
</dbReference>
<dbReference type="SMART" id="SM00382">
    <property type="entry name" value="AAA"/>
    <property type="match status" value="1"/>
</dbReference>
<dbReference type="InterPro" id="IPR003593">
    <property type="entry name" value="AAA+_ATPase"/>
</dbReference>
<dbReference type="InterPro" id="IPR002078">
    <property type="entry name" value="Sigma_54_int"/>
</dbReference>
<dbReference type="CDD" id="cd00009">
    <property type="entry name" value="AAA"/>
    <property type="match status" value="1"/>
</dbReference>
<keyword evidence="10 15" id="KW-0238">DNA-binding</keyword>
<dbReference type="GO" id="GO:0005737">
    <property type="term" value="C:cytoplasm"/>
    <property type="evidence" value="ECO:0007669"/>
    <property type="project" value="UniProtKB-SubCell"/>
</dbReference>
<dbReference type="PROSITE" id="PS00688">
    <property type="entry name" value="SIGMA54_INTERACT_3"/>
    <property type="match status" value="1"/>
</dbReference>
<evidence type="ECO:0000256" key="5">
    <source>
        <dbReference type="ARBA" id="ARBA00022553"/>
    </source>
</evidence>
<dbReference type="SUPFAM" id="SSF46689">
    <property type="entry name" value="Homeodomain-like"/>
    <property type="match status" value="1"/>
</dbReference>
<dbReference type="SUPFAM" id="SSF52540">
    <property type="entry name" value="P-loop containing nucleoside triphosphate hydrolases"/>
    <property type="match status" value="1"/>
</dbReference>
<keyword evidence="3 15" id="KW-0963">Cytoplasm</keyword>
<feature type="domain" description="Sigma-54 factor interaction" evidence="17">
    <location>
        <begin position="139"/>
        <end position="368"/>
    </location>
</feature>
<evidence type="ECO:0000259" key="17">
    <source>
        <dbReference type="PROSITE" id="PS50045"/>
    </source>
</evidence>
<dbReference type="SUPFAM" id="SSF52172">
    <property type="entry name" value="CheY-like"/>
    <property type="match status" value="1"/>
</dbReference>
<proteinExistence type="predicted"/>
<evidence type="ECO:0000256" key="10">
    <source>
        <dbReference type="ARBA" id="ARBA00023125"/>
    </source>
</evidence>
<dbReference type="InterPro" id="IPR025662">
    <property type="entry name" value="Sigma_54_int_dom_ATP-bd_1"/>
</dbReference>
<reference evidence="19 20" key="1">
    <citation type="submission" date="2018-06" db="EMBL/GenBank/DDBJ databases">
        <title>Genomic Encyclopedia of Type Strains, Phase IV (KMG-IV): sequencing the most valuable type-strain genomes for metagenomic binning, comparative biology and taxonomic classification.</title>
        <authorList>
            <person name="Goeker M."/>
        </authorList>
    </citation>
    <scope>NUCLEOTIDE SEQUENCE [LARGE SCALE GENOMIC DNA]</scope>
    <source>
        <strain evidence="19 20">DSM 25520</strain>
    </source>
</reference>
<evidence type="ECO:0000256" key="2">
    <source>
        <dbReference type="ARBA" id="ARBA00019059"/>
    </source>
</evidence>
<accession>A0A366HF20</accession>
<gene>
    <name evidence="15" type="primary">ntrC</name>
    <name evidence="19" type="ORF">DFR37_10342</name>
</gene>
<comment type="subcellular location">
    <subcellularLocation>
        <location evidence="1 15">Cytoplasm</location>
    </subcellularLocation>
</comment>
<keyword evidence="12 15" id="KW-0804">Transcription</keyword>
<evidence type="ECO:0000256" key="14">
    <source>
        <dbReference type="PROSITE-ProRule" id="PRU00169"/>
    </source>
</evidence>
<dbReference type="Pfam" id="PF00158">
    <property type="entry name" value="Sigma54_activat"/>
    <property type="match status" value="1"/>
</dbReference>
<dbReference type="NCBIfam" id="TIGR01818">
    <property type="entry name" value="ntrC"/>
    <property type="match status" value="1"/>
</dbReference>
<keyword evidence="20" id="KW-1185">Reference proteome</keyword>
<keyword evidence="7 15" id="KW-0067">ATP-binding</keyword>
<dbReference type="InterPro" id="IPR027417">
    <property type="entry name" value="P-loop_NTPase"/>
</dbReference>
<evidence type="ECO:0000259" key="18">
    <source>
        <dbReference type="PROSITE" id="PS50110"/>
    </source>
</evidence>
<dbReference type="Gene3D" id="3.40.50.300">
    <property type="entry name" value="P-loop containing nucleotide triphosphate hydrolases"/>
    <property type="match status" value="1"/>
</dbReference>
<evidence type="ECO:0000256" key="9">
    <source>
        <dbReference type="ARBA" id="ARBA00023015"/>
    </source>
</evidence>
<dbReference type="OrthoDB" id="9761705at2"/>
<dbReference type="PROSITE" id="PS50110">
    <property type="entry name" value="RESPONSE_REGULATORY"/>
    <property type="match status" value="1"/>
</dbReference>
<comment type="function">
    <text evidence="15">Member of the two-component regulatory system NtrB/NtrC, which controls expression of the nitrogen-regulated (ntr) genes in response to nitrogen limitation. Phosphorylated NtrC binds directly to DNA and stimulates the formation of open promoter-sigma54-RNA polymerase complexes.</text>
</comment>
<dbReference type="InterPro" id="IPR001789">
    <property type="entry name" value="Sig_transdc_resp-reg_receiver"/>
</dbReference>
<keyword evidence="4 15" id="KW-0678">Repressor</keyword>
<feature type="compositionally biased region" description="Basic and acidic residues" evidence="16">
    <location>
        <begin position="413"/>
        <end position="426"/>
    </location>
</feature>
<feature type="domain" description="Response regulatory" evidence="18">
    <location>
        <begin position="3"/>
        <end position="117"/>
    </location>
</feature>
<dbReference type="Gene3D" id="1.10.10.60">
    <property type="entry name" value="Homeodomain-like"/>
    <property type="match status" value="1"/>
</dbReference>
<evidence type="ECO:0000256" key="1">
    <source>
        <dbReference type="ARBA" id="ARBA00004496"/>
    </source>
</evidence>
<dbReference type="GO" id="GO:0000156">
    <property type="term" value="F:phosphorelay response regulator activity"/>
    <property type="evidence" value="ECO:0007669"/>
    <property type="project" value="UniProtKB-UniRule"/>
</dbReference>
<evidence type="ECO:0000256" key="4">
    <source>
        <dbReference type="ARBA" id="ARBA00022491"/>
    </source>
</evidence>
<evidence type="ECO:0000313" key="20">
    <source>
        <dbReference type="Proteomes" id="UP000253628"/>
    </source>
</evidence>
<dbReference type="EMBL" id="QNRQ01000003">
    <property type="protein sequence ID" value="RBP40704.1"/>
    <property type="molecule type" value="Genomic_DNA"/>
</dbReference>
<dbReference type="PRINTS" id="PR01590">
    <property type="entry name" value="HTHFIS"/>
</dbReference>
<keyword evidence="6 15" id="KW-0547">Nucleotide-binding</keyword>
<dbReference type="FunFam" id="3.40.50.300:FF:000006">
    <property type="entry name" value="DNA-binding transcriptional regulator NtrC"/>
    <property type="match status" value="1"/>
</dbReference>
<evidence type="ECO:0000256" key="8">
    <source>
        <dbReference type="ARBA" id="ARBA00023012"/>
    </source>
</evidence>
<keyword evidence="11 15" id="KW-0010">Activator</keyword>
<keyword evidence="5 14" id="KW-0597">Phosphoprotein</keyword>